<name>A0A1H3X7Y9_9GAMM</name>
<evidence type="ECO:0000313" key="3">
    <source>
        <dbReference type="Proteomes" id="UP000199397"/>
    </source>
</evidence>
<gene>
    <name evidence="2" type="ORF">SAMN05660964_00599</name>
</gene>
<sequence length="186" mass="21241">MGALPKSSYVSPEAYLLGENDRPDGQKYEYVNGQIYAMAGASRGHNQLSMAFAGLLFLHLRGSRCQVFQSDMKVEIQTFNDTRYYYPDVQVTCEDETASHFNQSPCLIIEVLSGSTARKDRTEKLAGYRMIPTLQEYVLCSQDTPYVEIYRRSNEWLKESYTEGKTFTLVSVGLEMAVDDLYTFLR</sequence>
<dbReference type="PANTHER" id="PTHR36558">
    <property type="entry name" value="GLR1098 PROTEIN"/>
    <property type="match status" value="1"/>
</dbReference>
<keyword evidence="3" id="KW-1185">Reference proteome</keyword>
<keyword evidence="2" id="KW-0378">Hydrolase</keyword>
<proteinExistence type="predicted"/>
<dbReference type="InterPro" id="IPR012296">
    <property type="entry name" value="Nuclease_put_TT1808"/>
</dbReference>
<dbReference type="STRING" id="525918.SAMN05660964_00599"/>
<dbReference type="InterPro" id="IPR008538">
    <property type="entry name" value="Uma2"/>
</dbReference>
<dbReference type="CDD" id="cd06260">
    <property type="entry name" value="DUF820-like"/>
    <property type="match status" value="1"/>
</dbReference>
<keyword evidence="2" id="KW-0540">Nuclease</keyword>
<dbReference type="Pfam" id="PF05685">
    <property type="entry name" value="Uma2"/>
    <property type="match status" value="1"/>
</dbReference>
<evidence type="ECO:0000313" key="2">
    <source>
        <dbReference type="EMBL" id="SDZ95041.1"/>
    </source>
</evidence>
<dbReference type="InterPro" id="IPR011335">
    <property type="entry name" value="Restrct_endonuc-II-like"/>
</dbReference>
<protein>
    <submittedName>
        <fullName evidence="2">Endonuclease, Uma2 family (Restriction endonuclease fold)</fullName>
    </submittedName>
</protein>
<dbReference type="AlphaFoldDB" id="A0A1H3X7Y9"/>
<accession>A0A1H3X7Y9</accession>
<dbReference type="Gene3D" id="3.90.1570.10">
    <property type="entry name" value="tt1808, chain A"/>
    <property type="match status" value="1"/>
</dbReference>
<feature type="domain" description="Putative restriction endonuclease" evidence="1">
    <location>
        <begin position="19"/>
        <end position="176"/>
    </location>
</feature>
<dbReference type="PANTHER" id="PTHR36558:SF1">
    <property type="entry name" value="RESTRICTION ENDONUCLEASE DOMAIN-CONTAINING PROTEIN-RELATED"/>
    <property type="match status" value="1"/>
</dbReference>
<dbReference type="OrthoDB" id="26750at2"/>
<dbReference type="SUPFAM" id="SSF52980">
    <property type="entry name" value="Restriction endonuclease-like"/>
    <property type="match status" value="1"/>
</dbReference>
<keyword evidence="2" id="KW-0255">Endonuclease</keyword>
<dbReference type="Proteomes" id="UP000199397">
    <property type="component" value="Unassembled WGS sequence"/>
</dbReference>
<dbReference type="GO" id="GO:0004519">
    <property type="term" value="F:endonuclease activity"/>
    <property type="evidence" value="ECO:0007669"/>
    <property type="project" value="UniProtKB-KW"/>
</dbReference>
<organism evidence="2 3">
    <name type="scientific">Thiothrix caldifontis</name>
    <dbReference type="NCBI Taxonomy" id="525918"/>
    <lineage>
        <taxon>Bacteria</taxon>
        <taxon>Pseudomonadati</taxon>
        <taxon>Pseudomonadota</taxon>
        <taxon>Gammaproteobacteria</taxon>
        <taxon>Thiotrichales</taxon>
        <taxon>Thiotrichaceae</taxon>
        <taxon>Thiothrix</taxon>
    </lineage>
</organism>
<reference evidence="2 3" key="1">
    <citation type="submission" date="2016-10" db="EMBL/GenBank/DDBJ databases">
        <authorList>
            <person name="de Groot N.N."/>
        </authorList>
    </citation>
    <scope>NUCLEOTIDE SEQUENCE [LARGE SCALE GENOMIC DNA]</scope>
    <source>
        <strain evidence="2 3">DSM 21228</strain>
    </source>
</reference>
<dbReference type="EMBL" id="FNQP01000003">
    <property type="protein sequence ID" value="SDZ95041.1"/>
    <property type="molecule type" value="Genomic_DNA"/>
</dbReference>
<dbReference type="RefSeq" id="WP_093065264.1">
    <property type="nucleotide sequence ID" value="NZ_FNQP01000003.1"/>
</dbReference>
<evidence type="ECO:0000259" key="1">
    <source>
        <dbReference type="Pfam" id="PF05685"/>
    </source>
</evidence>